<feature type="domain" description="ELYS-like" evidence="3">
    <location>
        <begin position="41"/>
        <end position="267"/>
    </location>
</feature>
<evidence type="ECO:0000313" key="7">
    <source>
        <dbReference type="Proteomes" id="UP000447873"/>
    </source>
</evidence>
<evidence type="ECO:0000259" key="3">
    <source>
        <dbReference type="Pfam" id="PF13934"/>
    </source>
</evidence>
<dbReference type="EMBL" id="WNWS01000117">
    <property type="protein sequence ID" value="KAE9979507.1"/>
    <property type="molecule type" value="Genomic_DNA"/>
</dbReference>
<keyword evidence="2" id="KW-0539">Nucleus</keyword>
<dbReference type="EMBL" id="WNWQ01000725">
    <property type="protein sequence ID" value="KAE9964246.1"/>
    <property type="molecule type" value="Genomic_DNA"/>
</dbReference>
<accession>A0A8H3U5G5</accession>
<evidence type="ECO:0000313" key="5">
    <source>
        <dbReference type="EMBL" id="KAE9979507.1"/>
    </source>
</evidence>
<dbReference type="Proteomes" id="UP000447873">
    <property type="component" value="Unassembled WGS sequence"/>
</dbReference>
<sequence>MAPSRANIQDFDSVYQSDANFRYPRDVVNEITKSRERLGGKLFFDRLLDEIEIDGQDVPQILSNGIAYISTGKKVYPPQTNVELRKLYKTIIASDVPEHVKQTLVFYLLSDLEVIPGKDAASQFVQDCFLPNKLITFVEGIHSLDRSHFEPAMENLTSPSLAPKYTSEILAALLYAGKGKLALAYYQTVSPSLEDHDLLVQYFTMIAEGSVTEAFYFIRTERPSMQCALLQILIERTCRGSPDEGIELVDLPFTQKEEADFEHFLLRDIHGRNCPHAADMVMMRRISTGKFAQAKEDYRTLNLSKTPRNDITWSNIMDGLEKGLGPRNATDIYEHD</sequence>
<comment type="subcellular location">
    <subcellularLocation>
        <location evidence="1">Nucleus</location>
    </subcellularLocation>
</comment>
<gene>
    <name evidence="4" type="ORF">BLS_008521</name>
    <name evidence="5" type="ORF">EG328_000834</name>
</gene>
<evidence type="ECO:0000256" key="2">
    <source>
        <dbReference type="ARBA" id="ARBA00023242"/>
    </source>
</evidence>
<reference evidence="4 6" key="1">
    <citation type="submission" date="2019-11" db="EMBL/GenBank/DDBJ databases">
        <title>Venturia inaequalis Genome Resource.</title>
        <authorList>
            <person name="Lichtner F.J."/>
        </authorList>
    </citation>
    <scope>NUCLEOTIDE SEQUENCE [LARGE SCALE GENOMIC DNA]</scope>
    <source>
        <strain evidence="5 7">120213</strain>
        <strain evidence="4">Bline_iso_100314</strain>
    </source>
</reference>
<evidence type="ECO:0000256" key="1">
    <source>
        <dbReference type="ARBA" id="ARBA00004123"/>
    </source>
</evidence>
<comment type="caution">
    <text evidence="4">The sequence shown here is derived from an EMBL/GenBank/DDBJ whole genome shotgun (WGS) entry which is preliminary data.</text>
</comment>
<dbReference type="GO" id="GO:0005634">
    <property type="term" value="C:nucleus"/>
    <property type="evidence" value="ECO:0007669"/>
    <property type="project" value="UniProtKB-SubCell"/>
</dbReference>
<evidence type="ECO:0000313" key="6">
    <source>
        <dbReference type="Proteomes" id="UP000433883"/>
    </source>
</evidence>
<dbReference type="AlphaFoldDB" id="A0A8H3U5G5"/>
<dbReference type="Proteomes" id="UP000433883">
    <property type="component" value="Unassembled WGS sequence"/>
</dbReference>
<proteinExistence type="predicted"/>
<organism evidence="4 6">
    <name type="scientific">Venturia inaequalis</name>
    <name type="common">Apple scab fungus</name>
    <dbReference type="NCBI Taxonomy" id="5025"/>
    <lineage>
        <taxon>Eukaryota</taxon>
        <taxon>Fungi</taxon>
        <taxon>Dikarya</taxon>
        <taxon>Ascomycota</taxon>
        <taxon>Pezizomycotina</taxon>
        <taxon>Dothideomycetes</taxon>
        <taxon>Pleosporomycetidae</taxon>
        <taxon>Venturiales</taxon>
        <taxon>Venturiaceae</taxon>
        <taxon>Venturia</taxon>
    </lineage>
</organism>
<name>A0A8H3U5G5_VENIN</name>
<dbReference type="Pfam" id="PF13934">
    <property type="entry name" value="ELYS"/>
    <property type="match status" value="1"/>
</dbReference>
<protein>
    <recommendedName>
        <fullName evidence="3">ELYS-like domain-containing protein</fullName>
    </recommendedName>
</protein>
<evidence type="ECO:0000313" key="4">
    <source>
        <dbReference type="EMBL" id="KAE9964246.1"/>
    </source>
</evidence>
<dbReference type="InterPro" id="IPR025151">
    <property type="entry name" value="ELYS_dom"/>
</dbReference>
<dbReference type="OrthoDB" id="20729at2759"/>